<evidence type="ECO:0000256" key="3">
    <source>
        <dbReference type="SAM" id="Phobius"/>
    </source>
</evidence>
<keyword evidence="3" id="KW-0812">Transmembrane</keyword>
<feature type="transmembrane region" description="Helical" evidence="3">
    <location>
        <begin position="7"/>
        <end position="27"/>
    </location>
</feature>
<sequence length="839" mass="97573">MNKQQKITLLLLLPTLISMWFVTFYLVDSTPVSTEDLVESDTVDDTLSLDDEKDNFIVEFQDPTFEDALRKELNHIGDFTANQLQQIESLTLRAEKLVDISDIKHFTNLRSLDLRDNQIVNISSLASLPNLIDLNLRGNKIEDISALRNTTHIQELNLRENLIQDISALEGLESLRDLNLRYNLVSSIQPLGGLDNLTDRLYLNGNPIHDYTPLHSLHPHINETDFDIAPLFSQPGGFYQEEFHLELSTPNENATMYYTLDGSEPDPVFNPNSTYTYIDPILISDRSGDPNDLSMIRTAIDGPYTYWEPPTDVVFKGTVVKARVFNENGENTETVTNTYFIDEQEHNRYFLPVISISTNSDSFFGDATGLFVNENWENRGIEWEREANIEYFASDGTLGFSQPVGIRVHGGWSREAPLKSLRIYARSDYGTNLIFHDLFDNHNNLTHKRLILRNSGNDFHRTMFRDGLLQSLVSHMHFDTQSFQPSIVFINGEYWGIQNIRERYDDWYLANQYGVNQDNVTILENNAELDDGLHEGIEHYESMITFVQEHDLRNDDNYELLQTMMDIDNFIDYYVAQIYFANIDWPENNVRMWRYNTDTQPVSNEELSPEDGRWRWLLFDTDFGFGVQPGIGYSRGSDVDTNALERLIGEEWYQFLFTSLMENDHFKQSFISRFSDMLNTAFTPDRVVEELDRLYDIYKQEINEHIARWNIPETYDIWEKEVNIMRRFAQERPMYQWQHLQNFFRLGDRSKVTVEMDSTKGTVQINSIIIDDTTPGISNHEHWEGQYFKGVPVTITAIPEVGYEFVGWDSSINELNDTETVELELTEDLYISPIFEEIS</sequence>
<dbReference type="Pfam" id="PF18998">
    <property type="entry name" value="Flg_new_2"/>
    <property type="match status" value="1"/>
</dbReference>
<dbReference type="SUPFAM" id="SSF52058">
    <property type="entry name" value="L domain-like"/>
    <property type="match status" value="1"/>
</dbReference>
<dbReference type="PANTHER" id="PTHR15454">
    <property type="entry name" value="NISCHARIN RELATED"/>
    <property type="match status" value="1"/>
</dbReference>
<dbReference type="GO" id="GO:0016301">
    <property type="term" value="F:kinase activity"/>
    <property type="evidence" value="ECO:0007669"/>
    <property type="project" value="UniProtKB-KW"/>
</dbReference>
<keyword evidence="3" id="KW-1133">Transmembrane helix</keyword>
<proteinExistence type="predicted"/>
<dbReference type="InterPro" id="IPR001611">
    <property type="entry name" value="Leu-rich_rpt"/>
</dbReference>
<accession>A0ABS6JVU5</accession>
<keyword evidence="1" id="KW-0433">Leucine-rich repeat</keyword>
<evidence type="ECO:0000256" key="1">
    <source>
        <dbReference type="ARBA" id="ARBA00022614"/>
    </source>
</evidence>
<dbReference type="InterPro" id="IPR032675">
    <property type="entry name" value="LRR_dom_sf"/>
</dbReference>
<evidence type="ECO:0000259" key="4">
    <source>
        <dbReference type="Pfam" id="PF18998"/>
    </source>
</evidence>
<dbReference type="RefSeq" id="WP_088076564.1">
    <property type="nucleotide sequence ID" value="NZ_JAHQCR010000058.1"/>
</dbReference>
<gene>
    <name evidence="5" type="ORF">KS407_14910</name>
</gene>
<organism evidence="5 6">
    <name type="scientific">Evansella alkalicola</name>
    <dbReference type="NCBI Taxonomy" id="745819"/>
    <lineage>
        <taxon>Bacteria</taxon>
        <taxon>Bacillati</taxon>
        <taxon>Bacillota</taxon>
        <taxon>Bacilli</taxon>
        <taxon>Bacillales</taxon>
        <taxon>Bacillaceae</taxon>
        <taxon>Evansella</taxon>
    </lineage>
</organism>
<keyword evidence="5" id="KW-0418">Kinase</keyword>
<dbReference type="PROSITE" id="PS51450">
    <property type="entry name" value="LRR"/>
    <property type="match status" value="4"/>
</dbReference>
<keyword evidence="6" id="KW-1185">Reference proteome</keyword>
<dbReference type="Proteomes" id="UP000790580">
    <property type="component" value="Unassembled WGS sequence"/>
</dbReference>
<dbReference type="Pfam" id="PF13287">
    <property type="entry name" value="Fn3_assoc"/>
    <property type="match status" value="1"/>
</dbReference>
<dbReference type="EMBL" id="JAHQCR010000058">
    <property type="protein sequence ID" value="MBU9722705.1"/>
    <property type="molecule type" value="Genomic_DNA"/>
</dbReference>
<dbReference type="SMART" id="SM00369">
    <property type="entry name" value="LRR_TYP"/>
    <property type="match status" value="3"/>
</dbReference>
<dbReference type="PANTHER" id="PTHR15454:SF56">
    <property type="entry name" value="PROTEIN PHOSPHATASE 1 REGULATORY SUBUNIT 7-RELATED"/>
    <property type="match status" value="1"/>
</dbReference>
<evidence type="ECO:0000313" key="5">
    <source>
        <dbReference type="EMBL" id="MBU9722705.1"/>
    </source>
</evidence>
<keyword evidence="3" id="KW-0472">Membrane</keyword>
<evidence type="ECO:0000313" key="6">
    <source>
        <dbReference type="Proteomes" id="UP000790580"/>
    </source>
</evidence>
<feature type="domain" description="Bacterial repeat" evidence="4">
    <location>
        <begin position="784"/>
        <end position="822"/>
    </location>
</feature>
<dbReference type="InterPro" id="IPR003591">
    <property type="entry name" value="Leu-rich_rpt_typical-subtyp"/>
</dbReference>
<dbReference type="Pfam" id="PF12799">
    <property type="entry name" value="LRR_4"/>
    <property type="match status" value="2"/>
</dbReference>
<keyword evidence="2" id="KW-0677">Repeat</keyword>
<name>A0ABS6JVU5_9BACI</name>
<dbReference type="InterPro" id="IPR014867">
    <property type="entry name" value="Spore_coat_CotH_CotH2/3/7"/>
</dbReference>
<protein>
    <submittedName>
        <fullName evidence="5">CotH kinase family protein</fullName>
    </submittedName>
</protein>
<dbReference type="InterPro" id="IPR025875">
    <property type="entry name" value="Leu-rich_rpt_4"/>
</dbReference>
<dbReference type="Gene3D" id="3.80.10.10">
    <property type="entry name" value="Ribonuclease Inhibitor"/>
    <property type="match status" value="1"/>
</dbReference>
<comment type="caution">
    <text evidence="5">The sequence shown here is derived from an EMBL/GenBank/DDBJ whole genome shotgun (WGS) entry which is preliminary data.</text>
</comment>
<dbReference type="InterPro" id="IPR044060">
    <property type="entry name" value="Bacterial_rp_domain"/>
</dbReference>
<evidence type="ECO:0000256" key="2">
    <source>
        <dbReference type="ARBA" id="ARBA00022737"/>
    </source>
</evidence>
<dbReference type="Pfam" id="PF08757">
    <property type="entry name" value="CotH"/>
    <property type="match status" value="1"/>
</dbReference>
<keyword evidence="5" id="KW-0808">Transferase</keyword>
<dbReference type="InterPro" id="IPR026876">
    <property type="entry name" value="Fn3_assoc_repeat"/>
</dbReference>
<reference evidence="5 6" key="1">
    <citation type="submission" date="2021-06" db="EMBL/GenBank/DDBJ databases">
        <title>Bacillus sp. RD4P76, an endophyte from a halophyte.</title>
        <authorList>
            <person name="Sun J.-Q."/>
        </authorList>
    </citation>
    <scope>NUCLEOTIDE SEQUENCE [LARGE SCALE GENOMIC DNA]</scope>
    <source>
        <strain evidence="5 6">JCM 17098</strain>
    </source>
</reference>